<name>A0ABR3JXQ9_9AGAR</name>
<protein>
    <recommendedName>
        <fullName evidence="12">Urea transporter</fullName>
    </recommendedName>
</protein>
<dbReference type="Pfam" id="PF00474">
    <property type="entry name" value="SSF"/>
    <property type="match status" value="1"/>
</dbReference>
<feature type="region of interest" description="Disordered" evidence="8">
    <location>
        <begin position="517"/>
        <end position="559"/>
    </location>
</feature>
<evidence type="ECO:0000256" key="3">
    <source>
        <dbReference type="ARBA" id="ARBA00022448"/>
    </source>
</evidence>
<feature type="transmembrane region" description="Helical" evidence="9">
    <location>
        <begin position="449"/>
        <end position="472"/>
    </location>
</feature>
<keyword evidence="5 9" id="KW-1133">Transmembrane helix</keyword>
<dbReference type="EMBL" id="JASNQZ010000002">
    <property type="protein sequence ID" value="KAL0959965.1"/>
    <property type="molecule type" value="Genomic_DNA"/>
</dbReference>
<comment type="similarity">
    <text evidence="2 7">Belongs to the sodium:solute symporter (SSF) (TC 2.A.21) family.</text>
</comment>
<dbReference type="Gene3D" id="1.20.1730.10">
    <property type="entry name" value="Sodium/glucose cotransporter"/>
    <property type="match status" value="1"/>
</dbReference>
<keyword evidence="4 9" id="KW-0812">Transmembrane</keyword>
<feature type="transmembrane region" description="Helical" evidence="9">
    <location>
        <begin position="350"/>
        <end position="368"/>
    </location>
</feature>
<keyword evidence="11" id="KW-1185">Reference proteome</keyword>
<feature type="transmembrane region" description="Helical" evidence="9">
    <location>
        <begin position="259"/>
        <end position="282"/>
    </location>
</feature>
<keyword evidence="3" id="KW-0813">Transport</keyword>
<dbReference type="PANTHER" id="PTHR48086">
    <property type="entry name" value="SODIUM/PROLINE SYMPORTER-RELATED"/>
    <property type="match status" value="1"/>
</dbReference>
<feature type="transmembrane region" description="Helical" evidence="9">
    <location>
        <begin position="50"/>
        <end position="67"/>
    </location>
</feature>
<evidence type="ECO:0000256" key="1">
    <source>
        <dbReference type="ARBA" id="ARBA00004141"/>
    </source>
</evidence>
<dbReference type="Proteomes" id="UP001556367">
    <property type="component" value="Unassembled WGS sequence"/>
</dbReference>
<feature type="transmembrane region" description="Helical" evidence="9">
    <location>
        <begin position="118"/>
        <end position="138"/>
    </location>
</feature>
<evidence type="ECO:0000313" key="10">
    <source>
        <dbReference type="EMBL" id="KAL0959965.1"/>
    </source>
</evidence>
<evidence type="ECO:0000256" key="2">
    <source>
        <dbReference type="ARBA" id="ARBA00006434"/>
    </source>
</evidence>
<feature type="transmembrane region" description="Helical" evidence="9">
    <location>
        <begin position="12"/>
        <end position="29"/>
    </location>
</feature>
<feature type="compositionally biased region" description="Basic and acidic residues" evidence="8">
    <location>
        <begin position="530"/>
        <end position="543"/>
    </location>
</feature>
<organism evidence="10 11">
    <name type="scientific">Hohenbuehelia grisea</name>
    <dbReference type="NCBI Taxonomy" id="104357"/>
    <lineage>
        <taxon>Eukaryota</taxon>
        <taxon>Fungi</taxon>
        <taxon>Dikarya</taxon>
        <taxon>Basidiomycota</taxon>
        <taxon>Agaricomycotina</taxon>
        <taxon>Agaricomycetes</taxon>
        <taxon>Agaricomycetidae</taxon>
        <taxon>Agaricales</taxon>
        <taxon>Pleurotineae</taxon>
        <taxon>Pleurotaceae</taxon>
        <taxon>Hohenbuehelia</taxon>
    </lineage>
</organism>
<feature type="transmembrane region" description="Helical" evidence="9">
    <location>
        <begin position="158"/>
        <end position="177"/>
    </location>
</feature>
<sequence length="559" mass="59792">MGIPSEHASNGIIYTTYAVFLIFGLAVGIKFARSKSDFLASLRTQSALPLALNFASSGLGSGILFTYPEIGNIAGVQGVITYALASSLPIMTFPYLASRIRKACPHGFVLTEYVRERFGIVAGLFLSVFSCLTMFLYMCSELTSVAIVINALTGLDGLPATIVEVVVTILYTAVGGLRTSLITDNVQGSMIVLLMIICTIAIGANVHVDKETVARSGLTEASKLGWQLLYILPVAIVFNNYFLSGYWQRAFSSKTDKDLMLGCFGATVFIFVILTLVGFSGILANWSNLLDPEDPAAGSSSFFILLATLPTWVVGFCIVFALTMSCAAYDTLQVALVATVSNDVFRNRINIWWVRLILVVNVPAVVVATKGLNILVLFLIADLVSAALLPPILLGLVPWLYFLNGFDVVVGGLGGFFTVFLFGLVYYDGDAAAAGGILILQKGLYADDWSAFGAFVAAPVGSLLWTAAAFGLRLAYATVRTRLSGAPFTIFERREIDKARFAESAARAGVYVPENGSEVGSGESAGNVDVVEREHDQDKKSQIDDGLEEPGHTKAGIAV</sequence>
<evidence type="ECO:0000313" key="11">
    <source>
        <dbReference type="Proteomes" id="UP001556367"/>
    </source>
</evidence>
<comment type="subcellular location">
    <subcellularLocation>
        <location evidence="1">Membrane</location>
        <topology evidence="1">Multi-pass membrane protein</topology>
    </subcellularLocation>
</comment>
<evidence type="ECO:0000256" key="5">
    <source>
        <dbReference type="ARBA" id="ARBA00022989"/>
    </source>
</evidence>
<evidence type="ECO:0000256" key="7">
    <source>
        <dbReference type="RuleBase" id="RU362091"/>
    </source>
</evidence>
<dbReference type="InterPro" id="IPR050277">
    <property type="entry name" value="Sodium:Solute_Symporter"/>
</dbReference>
<keyword evidence="6 9" id="KW-0472">Membrane</keyword>
<comment type="caution">
    <text evidence="10">The sequence shown here is derived from an EMBL/GenBank/DDBJ whole genome shotgun (WGS) entry which is preliminary data.</text>
</comment>
<proteinExistence type="inferred from homology"/>
<evidence type="ECO:0000256" key="6">
    <source>
        <dbReference type="ARBA" id="ARBA00023136"/>
    </source>
</evidence>
<feature type="transmembrane region" description="Helical" evidence="9">
    <location>
        <begin position="189"/>
        <end position="208"/>
    </location>
</feature>
<feature type="transmembrane region" description="Helical" evidence="9">
    <location>
        <begin position="374"/>
        <end position="401"/>
    </location>
</feature>
<evidence type="ECO:0000256" key="8">
    <source>
        <dbReference type="SAM" id="MobiDB-lite"/>
    </source>
</evidence>
<accession>A0ABR3JXQ9</accession>
<feature type="transmembrane region" description="Helical" evidence="9">
    <location>
        <begin position="79"/>
        <end position="97"/>
    </location>
</feature>
<feature type="transmembrane region" description="Helical" evidence="9">
    <location>
        <begin position="302"/>
        <end position="329"/>
    </location>
</feature>
<dbReference type="PROSITE" id="PS50283">
    <property type="entry name" value="NA_SOLUT_SYMP_3"/>
    <property type="match status" value="1"/>
</dbReference>
<dbReference type="PANTHER" id="PTHR48086:SF10">
    <property type="entry name" value="AGR155CP"/>
    <property type="match status" value="1"/>
</dbReference>
<dbReference type="InterPro" id="IPR001734">
    <property type="entry name" value="Na/solute_symporter"/>
</dbReference>
<gene>
    <name evidence="10" type="ORF">HGRIS_011629</name>
</gene>
<evidence type="ECO:0000256" key="4">
    <source>
        <dbReference type="ARBA" id="ARBA00022692"/>
    </source>
</evidence>
<reference evidence="11" key="1">
    <citation type="submission" date="2024-06" db="EMBL/GenBank/DDBJ databases">
        <title>Multi-omics analyses provide insights into the biosynthesis of the anticancer antibiotic pleurotin in Hohenbuehelia grisea.</title>
        <authorList>
            <person name="Weaver J.A."/>
            <person name="Alberti F."/>
        </authorList>
    </citation>
    <scope>NUCLEOTIDE SEQUENCE [LARGE SCALE GENOMIC DNA]</scope>
    <source>
        <strain evidence="11">T-177</strain>
    </source>
</reference>
<evidence type="ECO:0000256" key="9">
    <source>
        <dbReference type="SAM" id="Phobius"/>
    </source>
</evidence>
<dbReference type="InterPro" id="IPR038377">
    <property type="entry name" value="Na/Glc_symporter_sf"/>
</dbReference>
<evidence type="ECO:0008006" key="12">
    <source>
        <dbReference type="Google" id="ProtNLM"/>
    </source>
</evidence>
<feature type="transmembrane region" description="Helical" evidence="9">
    <location>
        <begin position="408"/>
        <end position="429"/>
    </location>
</feature>
<feature type="transmembrane region" description="Helical" evidence="9">
    <location>
        <begin position="228"/>
        <end position="247"/>
    </location>
</feature>